<gene>
    <name evidence="3" type="ORF">EAI_06434</name>
</gene>
<keyword evidence="1" id="KW-0175">Coiled coil</keyword>
<evidence type="ECO:0000313" key="3">
    <source>
        <dbReference type="EMBL" id="EFN87606.1"/>
    </source>
</evidence>
<reference evidence="3 4" key="1">
    <citation type="journal article" date="2010" name="Science">
        <title>Genomic comparison of the ants Camponotus floridanus and Harpegnathos saltator.</title>
        <authorList>
            <person name="Bonasio R."/>
            <person name="Zhang G."/>
            <person name="Ye C."/>
            <person name="Mutti N.S."/>
            <person name="Fang X."/>
            <person name="Qin N."/>
            <person name="Donahue G."/>
            <person name="Yang P."/>
            <person name="Li Q."/>
            <person name="Li C."/>
            <person name="Zhang P."/>
            <person name="Huang Z."/>
            <person name="Berger S.L."/>
            <person name="Reinberg D."/>
            <person name="Wang J."/>
            <person name="Liebig J."/>
        </authorList>
    </citation>
    <scope>NUCLEOTIDE SEQUENCE [LARGE SCALE GENOMIC DNA]</scope>
    <source>
        <strain evidence="3 4">R22 G/1</strain>
    </source>
</reference>
<dbReference type="OrthoDB" id="6620016at2759"/>
<name>E2B9M5_HARSA</name>
<proteinExistence type="predicted"/>
<evidence type="ECO:0000256" key="2">
    <source>
        <dbReference type="SAM" id="MobiDB-lite"/>
    </source>
</evidence>
<organism evidence="4">
    <name type="scientific">Harpegnathos saltator</name>
    <name type="common">Jerdon's jumping ant</name>
    <dbReference type="NCBI Taxonomy" id="610380"/>
    <lineage>
        <taxon>Eukaryota</taxon>
        <taxon>Metazoa</taxon>
        <taxon>Ecdysozoa</taxon>
        <taxon>Arthropoda</taxon>
        <taxon>Hexapoda</taxon>
        <taxon>Insecta</taxon>
        <taxon>Pterygota</taxon>
        <taxon>Neoptera</taxon>
        <taxon>Endopterygota</taxon>
        <taxon>Hymenoptera</taxon>
        <taxon>Apocrita</taxon>
        <taxon>Aculeata</taxon>
        <taxon>Formicoidea</taxon>
        <taxon>Formicidae</taxon>
        <taxon>Ponerinae</taxon>
        <taxon>Ponerini</taxon>
        <taxon>Harpegnathos</taxon>
    </lineage>
</organism>
<keyword evidence="4" id="KW-1185">Reference proteome</keyword>
<feature type="coiled-coil region" evidence="1">
    <location>
        <begin position="185"/>
        <end position="300"/>
    </location>
</feature>
<dbReference type="AlphaFoldDB" id="E2B9M5"/>
<feature type="region of interest" description="Disordered" evidence="2">
    <location>
        <begin position="1"/>
        <end position="27"/>
    </location>
</feature>
<dbReference type="PhylomeDB" id="E2B9M5"/>
<dbReference type="InParanoid" id="E2B9M5"/>
<dbReference type="Proteomes" id="UP000008237">
    <property type="component" value="Unassembled WGS sequence"/>
</dbReference>
<protein>
    <submittedName>
        <fullName evidence="3">Uncharacterized protein</fullName>
    </submittedName>
</protein>
<dbReference type="EMBL" id="GL446573">
    <property type="protein sequence ID" value="EFN87606.1"/>
    <property type="molecule type" value="Genomic_DNA"/>
</dbReference>
<evidence type="ECO:0000313" key="4">
    <source>
        <dbReference type="Proteomes" id="UP000008237"/>
    </source>
</evidence>
<accession>E2B9M5</accession>
<evidence type="ECO:0000256" key="1">
    <source>
        <dbReference type="SAM" id="Coils"/>
    </source>
</evidence>
<sequence length="305" mass="33876">MEGPVPAAGGDAPVVEATKTDDSSSRSTIAIKPTNVDIAQDVIGSAGENYMSTEVGAEANAPVEGVADSVTKITNTNAKDPEEDPKDAIAAIQLLDKDKTDDNSKPNIVHTKGDNVASVSQLEEKVRNRTRERDIYRKKLEETEKKLATLQATYDATTRQGGDETSLQRSVEQLRGQLAQTALMYEERNHVVANQENQINALNNQVTSLKEVVSITRDLLQIRNMEVKQLQAEVDSMERKITEERDRHNAMISKMDTAMRLNADLKKEYETQLSLFQSLREKYGEKITLLSEEKRALEATTTTPQ</sequence>
<dbReference type="KEGG" id="hst:105192624"/>
<feature type="coiled-coil region" evidence="1">
    <location>
        <begin position="119"/>
        <end position="160"/>
    </location>
</feature>
<dbReference type="STRING" id="610380.E2B9M5"/>